<comment type="similarity">
    <text evidence="1">Belongs to the short-chain dehydrogenases/reductases (SDR) family.</text>
</comment>
<dbReference type="RefSeq" id="WP_080064928.1">
    <property type="nucleotide sequence ID" value="NZ_MZGX01000016.1"/>
</dbReference>
<keyword evidence="3" id="KW-0753">Steroid metabolism</keyword>
<dbReference type="EMBL" id="MZGX01000016">
    <property type="protein sequence ID" value="OPX43564.1"/>
    <property type="molecule type" value="Genomic_DNA"/>
</dbReference>
<dbReference type="PROSITE" id="PS00061">
    <property type="entry name" value="ADH_SHORT"/>
    <property type="match status" value="1"/>
</dbReference>
<gene>
    <name evidence="4" type="primary">fabG_5</name>
    <name evidence="4" type="ORF">CLHUN_25020</name>
</gene>
<dbReference type="SUPFAM" id="SSF51735">
    <property type="entry name" value="NAD(P)-binding Rossmann-fold domains"/>
    <property type="match status" value="1"/>
</dbReference>
<organism evidence="4 5">
    <name type="scientific">Ruminiclostridium hungatei</name>
    <name type="common">Clostridium hungatei</name>
    <dbReference type="NCBI Taxonomy" id="48256"/>
    <lineage>
        <taxon>Bacteria</taxon>
        <taxon>Bacillati</taxon>
        <taxon>Bacillota</taxon>
        <taxon>Clostridia</taxon>
        <taxon>Eubacteriales</taxon>
        <taxon>Oscillospiraceae</taxon>
        <taxon>Ruminiclostridium</taxon>
    </lineage>
</organism>
<dbReference type="GO" id="GO:0004316">
    <property type="term" value="F:3-oxoacyl-[acyl-carrier-protein] reductase (NADPH) activity"/>
    <property type="evidence" value="ECO:0007669"/>
    <property type="project" value="UniProtKB-EC"/>
</dbReference>
<dbReference type="GO" id="GO:0008202">
    <property type="term" value="P:steroid metabolic process"/>
    <property type="evidence" value="ECO:0007669"/>
    <property type="project" value="UniProtKB-KW"/>
</dbReference>
<proteinExistence type="inferred from homology"/>
<comment type="caution">
    <text evidence="4">The sequence shown here is derived from an EMBL/GenBank/DDBJ whole genome shotgun (WGS) entry which is preliminary data.</text>
</comment>
<name>A0A1V4SIC8_RUMHU</name>
<dbReference type="FunFam" id="3.40.50.720:FF:000173">
    <property type="entry name" value="3-oxoacyl-[acyl-carrier protein] reductase"/>
    <property type="match status" value="1"/>
</dbReference>
<dbReference type="InterPro" id="IPR002347">
    <property type="entry name" value="SDR_fam"/>
</dbReference>
<dbReference type="GO" id="GO:0032787">
    <property type="term" value="P:monocarboxylic acid metabolic process"/>
    <property type="evidence" value="ECO:0007669"/>
    <property type="project" value="UniProtKB-ARBA"/>
</dbReference>
<reference evidence="4 5" key="1">
    <citation type="submission" date="2017-03" db="EMBL/GenBank/DDBJ databases">
        <title>Genome sequence of Clostridium hungatei DSM 14427.</title>
        <authorList>
            <person name="Poehlein A."/>
            <person name="Daniel R."/>
        </authorList>
    </citation>
    <scope>NUCLEOTIDE SEQUENCE [LARGE SCALE GENOMIC DNA]</scope>
    <source>
        <strain evidence="4 5">DSM 14427</strain>
    </source>
</reference>
<dbReference type="InterPro" id="IPR050259">
    <property type="entry name" value="SDR"/>
</dbReference>
<dbReference type="AlphaFoldDB" id="A0A1V4SIC8"/>
<dbReference type="InterPro" id="IPR036291">
    <property type="entry name" value="NAD(P)-bd_dom_sf"/>
</dbReference>
<keyword evidence="5" id="KW-1185">Reference proteome</keyword>
<keyword evidence="3" id="KW-0443">Lipid metabolism</keyword>
<sequence length="247" mass="26633">MLLSGKNVIITGCNRGIGYAMLKCFASNGANIYACARKSSIEFEATVAEIANENGVEIWPVYFDLSDENQIKAAVKKIQMDRRPIHALVNNAGITYNALFQMSSVEKLKETFNINFFSMFLFTQYISKLMVRQKHGSIVNIASTAGIDGNAGKSVYGASKAAVICMTKSIAEELGEHGVRANSIAPGITQTDMLSSMPEDVINESIIGSDLKRAGNPVEIANVAVYLSSDLSSYVTGQVIRVDGGLK</sequence>
<dbReference type="InterPro" id="IPR020904">
    <property type="entry name" value="Sc_DH/Rdtase_CS"/>
</dbReference>
<evidence type="ECO:0000313" key="4">
    <source>
        <dbReference type="EMBL" id="OPX43564.1"/>
    </source>
</evidence>
<evidence type="ECO:0000256" key="2">
    <source>
        <dbReference type="ARBA" id="ARBA00023002"/>
    </source>
</evidence>
<dbReference type="PANTHER" id="PTHR42879:SF2">
    <property type="entry name" value="3-OXOACYL-[ACYL-CARRIER-PROTEIN] REDUCTASE FABG"/>
    <property type="match status" value="1"/>
</dbReference>
<dbReference type="PRINTS" id="PR00081">
    <property type="entry name" value="GDHRDH"/>
</dbReference>
<keyword evidence="2 4" id="KW-0560">Oxidoreductase</keyword>
<dbReference type="Pfam" id="PF13561">
    <property type="entry name" value="adh_short_C2"/>
    <property type="match status" value="1"/>
</dbReference>
<dbReference type="Gene3D" id="3.40.50.720">
    <property type="entry name" value="NAD(P)-binding Rossmann-like Domain"/>
    <property type="match status" value="1"/>
</dbReference>
<dbReference type="STRING" id="48256.CLHUN_25020"/>
<dbReference type="PANTHER" id="PTHR42879">
    <property type="entry name" value="3-OXOACYL-(ACYL-CARRIER-PROTEIN) REDUCTASE"/>
    <property type="match status" value="1"/>
</dbReference>
<protein>
    <submittedName>
        <fullName evidence="4">3-oxoacyl-[acyl-carrier-protein] reductase FabG</fullName>
        <ecNumber evidence="4">1.1.1.100</ecNumber>
    </submittedName>
</protein>
<evidence type="ECO:0000313" key="5">
    <source>
        <dbReference type="Proteomes" id="UP000191554"/>
    </source>
</evidence>
<evidence type="ECO:0000256" key="3">
    <source>
        <dbReference type="ARBA" id="ARBA00023221"/>
    </source>
</evidence>
<accession>A0A1V4SIC8</accession>
<dbReference type="Proteomes" id="UP000191554">
    <property type="component" value="Unassembled WGS sequence"/>
</dbReference>
<dbReference type="EC" id="1.1.1.100" evidence="4"/>
<dbReference type="PRINTS" id="PR00080">
    <property type="entry name" value="SDRFAMILY"/>
</dbReference>
<dbReference type="OrthoDB" id="1738245at2"/>
<evidence type="ECO:0000256" key="1">
    <source>
        <dbReference type="ARBA" id="ARBA00006484"/>
    </source>
</evidence>